<reference evidence="2 3" key="1">
    <citation type="submission" date="2016-10" db="EMBL/GenBank/DDBJ databases">
        <authorList>
            <person name="Varghese N."/>
            <person name="Submissions S."/>
        </authorList>
    </citation>
    <scope>NUCLEOTIDE SEQUENCE [LARGE SCALE GENOMIC DNA]</scope>
    <source>
        <strain evidence="2 3">DSM 14526</strain>
    </source>
</reference>
<gene>
    <name evidence="2" type="ORF">SAMN04488525_101753</name>
</gene>
<dbReference type="InterPro" id="IPR001387">
    <property type="entry name" value="Cro/C1-type_HTH"/>
</dbReference>
<dbReference type="PROSITE" id="PS50943">
    <property type="entry name" value="HTH_CROC1"/>
    <property type="match status" value="1"/>
</dbReference>
<dbReference type="SUPFAM" id="SSF47413">
    <property type="entry name" value="lambda repressor-like DNA-binding domains"/>
    <property type="match status" value="1"/>
</dbReference>
<dbReference type="Gene3D" id="1.10.260.40">
    <property type="entry name" value="lambda repressor-like DNA-binding domains"/>
    <property type="match status" value="1"/>
</dbReference>
<name>A0AB37ZXH9_9LACT</name>
<dbReference type="Pfam" id="PF01381">
    <property type="entry name" value="HTH_3"/>
    <property type="match status" value="1"/>
</dbReference>
<evidence type="ECO:0000313" key="2">
    <source>
        <dbReference type="EMBL" id="SDZ97114.1"/>
    </source>
</evidence>
<keyword evidence="3" id="KW-1185">Reference proteome</keyword>
<dbReference type="EMBL" id="FNQH01000001">
    <property type="protein sequence ID" value="SDZ97114.1"/>
    <property type="molecule type" value="Genomic_DNA"/>
</dbReference>
<organism evidence="2 3">
    <name type="scientific">Trichococcus collinsii</name>
    <dbReference type="NCBI Taxonomy" id="157076"/>
    <lineage>
        <taxon>Bacteria</taxon>
        <taxon>Bacillati</taxon>
        <taxon>Bacillota</taxon>
        <taxon>Bacilli</taxon>
        <taxon>Lactobacillales</taxon>
        <taxon>Carnobacteriaceae</taxon>
        <taxon>Trichococcus</taxon>
    </lineage>
</organism>
<accession>A0AB37ZXH9</accession>
<dbReference type="Proteomes" id="UP000199042">
    <property type="component" value="Unassembled WGS sequence"/>
</dbReference>
<proteinExistence type="predicted"/>
<dbReference type="GO" id="GO:0003677">
    <property type="term" value="F:DNA binding"/>
    <property type="evidence" value="ECO:0007669"/>
    <property type="project" value="InterPro"/>
</dbReference>
<dbReference type="RefSeq" id="WP_086986805.1">
    <property type="nucleotide sequence ID" value="NZ_FJNA01000002.1"/>
</dbReference>
<evidence type="ECO:0000313" key="3">
    <source>
        <dbReference type="Proteomes" id="UP000199042"/>
    </source>
</evidence>
<protein>
    <submittedName>
        <fullName evidence="2">Helix-turn-helix</fullName>
    </submittedName>
</protein>
<sequence length="61" mass="7193">MPTDFGLKVKVELAKRNMNMSDLAKLLEISQPYLSDIIYGRRKATEQKERIKKILDIKERE</sequence>
<dbReference type="InterPro" id="IPR010982">
    <property type="entry name" value="Lambda_DNA-bd_dom_sf"/>
</dbReference>
<dbReference type="AlphaFoldDB" id="A0AB37ZXH9"/>
<evidence type="ECO:0000259" key="1">
    <source>
        <dbReference type="PROSITE" id="PS50943"/>
    </source>
</evidence>
<dbReference type="CDD" id="cd00093">
    <property type="entry name" value="HTH_XRE"/>
    <property type="match status" value="1"/>
</dbReference>
<comment type="caution">
    <text evidence="2">The sequence shown here is derived from an EMBL/GenBank/DDBJ whole genome shotgun (WGS) entry which is preliminary data.</text>
</comment>
<feature type="domain" description="HTH cro/C1-type" evidence="1">
    <location>
        <begin position="9"/>
        <end position="57"/>
    </location>
</feature>